<sequence length="120" mass="12754">MRQKKSELQHGTQTANDTYKKTPTSQLPPVPTSGQHTTHTSKMADHEENNNESEGPVSPNMVARPRTVIANNPQRTTSFLVTTLLAICPALLTGPILTLLGFGGLGGGLSAGFQGWFGTP</sequence>
<evidence type="ECO:0000313" key="4">
    <source>
        <dbReference type="Proteomes" id="UP000310121"/>
    </source>
</evidence>
<feature type="transmembrane region" description="Helical" evidence="2">
    <location>
        <begin position="79"/>
        <end position="102"/>
    </location>
</feature>
<feature type="region of interest" description="Disordered" evidence="1">
    <location>
        <begin position="1"/>
        <end position="72"/>
    </location>
</feature>
<dbReference type="EMBL" id="QZBN01000477">
    <property type="protein sequence ID" value="THZ42378.1"/>
    <property type="molecule type" value="Genomic_DNA"/>
</dbReference>
<name>A0A4S9UW81_AURPU</name>
<comment type="caution">
    <text evidence="3">The sequence shown here is derived from an EMBL/GenBank/DDBJ whole genome shotgun (WGS) entry which is preliminary data.</text>
</comment>
<organism evidence="3 4">
    <name type="scientific">Aureobasidium pullulans</name>
    <name type="common">Black yeast</name>
    <name type="synonym">Pullularia pullulans</name>
    <dbReference type="NCBI Taxonomy" id="5580"/>
    <lineage>
        <taxon>Eukaryota</taxon>
        <taxon>Fungi</taxon>
        <taxon>Dikarya</taxon>
        <taxon>Ascomycota</taxon>
        <taxon>Pezizomycotina</taxon>
        <taxon>Dothideomycetes</taxon>
        <taxon>Dothideomycetidae</taxon>
        <taxon>Dothideales</taxon>
        <taxon>Saccotheciaceae</taxon>
        <taxon>Aureobasidium</taxon>
    </lineage>
</organism>
<protein>
    <submittedName>
        <fullName evidence="3">Uncharacterized protein</fullName>
    </submittedName>
</protein>
<keyword evidence="2" id="KW-0812">Transmembrane</keyword>
<dbReference type="AlphaFoldDB" id="A0A4S9UW81"/>
<feature type="compositionally biased region" description="Polar residues" evidence="1">
    <location>
        <begin position="9"/>
        <end position="25"/>
    </location>
</feature>
<proteinExistence type="predicted"/>
<evidence type="ECO:0000256" key="1">
    <source>
        <dbReference type="SAM" id="MobiDB-lite"/>
    </source>
</evidence>
<accession>A0A4S9UW81</accession>
<gene>
    <name evidence="3" type="ORF">D6C90_05310</name>
</gene>
<keyword evidence="2" id="KW-1133">Transmembrane helix</keyword>
<reference evidence="3 4" key="1">
    <citation type="submission" date="2018-10" db="EMBL/GenBank/DDBJ databases">
        <title>Fifty Aureobasidium pullulans genomes reveal a recombining polyextremotolerant generalist.</title>
        <authorList>
            <person name="Gostincar C."/>
            <person name="Turk M."/>
            <person name="Zajc J."/>
            <person name="Gunde-Cimerman N."/>
        </authorList>
    </citation>
    <scope>NUCLEOTIDE SEQUENCE [LARGE SCALE GENOMIC DNA]</scope>
    <source>
        <strain evidence="3 4">EXF-3844</strain>
    </source>
</reference>
<keyword evidence="2" id="KW-0472">Membrane</keyword>
<dbReference type="Proteomes" id="UP000310121">
    <property type="component" value="Unassembled WGS sequence"/>
</dbReference>
<evidence type="ECO:0000313" key="3">
    <source>
        <dbReference type="EMBL" id="THZ42378.1"/>
    </source>
</evidence>
<feature type="compositionally biased region" description="Polar residues" evidence="1">
    <location>
        <begin position="32"/>
        <end position="41"/>
    </location>
</feature>
<evidence type="ECO:0000256" key="2">
    <source>
        <dbReference type="SAM" id="Phobius"/>
    </source>
</evidence>